<sequence>MQESQTMPVNDAEFGGATGDRNLAFAQGWNPSSRSARGGISFPQQVKIRPGEILIRIGHSVDANGDAIPDWVNLTSPWWMTSGTFLEIGGRSEDSGTGIEQMVRMKLALTPDFGVADTLFWVRVKQTLRAWNGRGFPVMEDPDPAVRESQGVPLAWHGGYEISQNFIPGLRDFAAWKPSPIALGAFEVLPKMPLIAWGSLRAGGFAALPFPMP</sequence>
<accession>A0ABS5EEK8</accession>
<name>A0ABS5EEK8_9PROT</name>
<reference evidence="2" key="1">
    <citation type="journal article" date="2021" name="Syst. Appl. Microbiol.">
        <title>Roseomonas hellenica sp. nov., isolated from roots of wild-growing Alkanna tinctoria.</title>
        <authorList>
            <person name="Rat A."/>
            <person name="Naranjo H.D."/>
            <person name="Lebbe L."/>
            <person name="Cnockaert M."/>
            <person name="Krigas N."/>
            <person name="Grigoriadou K."/>
            <person name="Maloupa E."/>
            <person name="Willems A."/>
        </authorList>
    </citation>
    <scope>NUCLEOTIDE SEQUENCE [LARGE SCALE GENOMIC DNA]</scope>
    <source>
        <strain evidence="2">LMG 31159</strain>
    </source>
</reference>
<proteinExistence type="predicted"/>
<keyword evidence="2" id="KW-1185">Reference proteome</keyword>
<gene>
    <name evidence="1" type="ORF">GXW78_07275</name>
</gene>
<comment type="caution">
    <text evidence="1">The sequence shown here is derived from an EMBL/GenBank/DDBJ whole genome shotgun (WGS) entry which is preliminary data.</text>
</comment>
<evidence type="ECO:0000313" key="2">
    <source>
        <dbReference type="Proteomes" id="UP000698752"/>
    </source>
</evidence>
<dbReference type="RefSeq" id="WP_211867450.1">
    <property type="nucleotide sequence ID" value="NZ_JAAEDI010000006.1"/>
</dbReference>
<organism evidence="1 2">
    <name type="scientific">Neoroseomonas terrae</name>
    <dbReference type="NCBI Taxonomy" id="424799"/>
    <lineage>
        <taxon>Bacteria</taxon>
        <taxon>Pseudomonadati</taxon>
        <taxon>Pseudomonadota</taxon>
        <taxon>Alphaproteobacteria</taxon>
        <taxon>Acetobacterales</taxon>
        <taxon>Acetobacteraceae</taxon>
        <taxon>Neoroseomonas</taxon>
    </lineage>
</organism>
<evidence type="ECO:0000313" key="1">
    <source>
        <dbReference type="EMBL" id="MBR0649456.1"/>
    </source>
</evidence>
<dbReference type="EMBL" id="JAAEDI010000006">
    <property type="protein sequence ID" value="MBR0649456.1"/>
    <property type="molecule type" value="Genomic_DNA"/>
</dbReference>
<protein>
    <submittedName>
        <fullName evidence="1">Uncharacterized protein</fullName>
    </submittedName>
</protein>
<dbReference type="Proteomes" id="UP000698752">
    <property type="component" value="Unassembled WGS sequence"/>
</dbReference>